<protein>
    <submittedName>
        <fullName evidence="2">Uncharacterized protein</fullName>
    </submittedName>
</protein>
<feature type="transmembrane region" description="Helical" evidence="1">
    <location>
        <begin position="20"/>
        <end position="37"/>
    </location>
</feature>
<name>A0A8T0QS16_PANVG</name>
<dbReference type="AlphaFoldDB" id="A0A8T0QS16"/>
<dbReference type="EMBL" id="CM029049">
    <property type="protein sequence ID" value="KAG2575874.1"/>
    <property type="molecule type" value="Genomic_DNA"/>
</dbReference>
<comment type="caution">
    <text evidence="2">The sequence shown here is derived from an EMBL/GenBank/DDBJ whole genome shotgun (WGS) entry which is preliminary data.</text>
</comment>
<proteinExistence type="predicted"/>
<keyword evidence="3" id="KW-1185">Reference proteome</keyword>
<keyword evidence="1" id="KW-0472">Membrane</keyword>
<keyword evidence="1" id="KW-0812">Transmembrane</keyword>
<accession>A0A8T0QS16</accession>
<organism evidence="2 3">
    <name type="scientific">Panicum virgatum</name>
    <name type="common">Blackwell switchgrass</name>
    <dbReference type="NCBI Taxonomy" id="38727"/>
    <lineage>
        <taxon>Eukaryota</taxon>
        <taxon>Viridiplantae</taxon>
        <taxon>Streptophyta</taxon>
        <taxon>Embryophyta</taxon>
        <taxon>Tracheophyta</taxon>
        <taxon>Spermatophyta</taxon>
        <taxon>Magnoliopsida</taxon>
        <taxon>Liliopsida</taxon>
        <taxon>Poales</taxon>
        <taxon>Poaceae</taxon>
        <taxon>PACMAD clade</taxon>
        <taxon>Panicoideae</taxon>
        <taxon>Panicodae</taxon>
        <taxon>Paniceae</taxon>
        <taxon>Panicinae</taxon>
        <taxon>Panicum</taxon>
        <taxon>Panicum sect. Hiantes</taxon>
    </lineage>
</organism>
<sequence length="103" mass="11533">MCSMRFLSGHFLNLLLEHLVSKMAIVIILSMLLNILIENTKICKKNQITSSIFFYQSDSSPTLLYSSSSTSKHRLGAKKAKFTVGVHAIRNQVLLLDTNTSTE</sequence>
<evidence type="ECO:0000256" key="1">
    <source>
        <dbReference type="SAM" id="Phobius"/>
    </source>
</evidence>
<dbReference type="Proteomes" id="UP000823388">
    <property type="component" value="Chromosome 7K"/>
</dbReference>
<reference evidence="2" key="1">
    <citation type="submission" date="2020-05" db="EMBL/GenBank/DDBJ databases">
        <title>WGS assembly of Panicum virgatum.</title>
        <authorList>
            <person name="Lovell J.T."/>
            <person name="Jenkins J."/>
            <person name="Shu S."/>
            <person name="Juenger T.E."/>
            <person name="Schmutz J."/>
        </authorList>
    </citation>
    <scope>NUCLEOTIDE SEQUENCE</scope>
    <source>
        <strain evidence="2">AP13</strain>
    </source>
</reference>
<evidence type="ECO:0000313" key="3">
    <source>
        <dbReference type="Proteomes" id="UP000823388"/>
    </source>
</evidence>
<keyword evidence="1" id="KW-1133">Transmembrane helix</keyword>
<gene>
    <name evidence="2" type="ORF">PVAP13_7KG364701</name>
</gene>
<evidence type="ECO:0000313" key="2">
    <source>
        <dbReference type="EMBL" id="KAG2575874.1"/>
    </source>
</evidence>